<dbReference type="SUPFAM" id="SSF55729">
    <property type="entry name" value="Acyl-CoA N-acyltransferases (Nat)"/>
    <property type="match status" value="1"/>
</dbReference>
<dbReference type="Pfam" id="PF00583">
    <property type="entry name" value="Acetyltransf_1"/>
    <property type="match status" value="1"/>
</dbReference>
<evidence type="ECO:0000313" key="3">
    <source>
        <dbReference type="Proteomes" id="UP000824250"/>
    </source>
</evidence>
<gene>
    <name evidence="2" type="ORF">IAB28_09185</name>
</gene>
<protein>
    <submittedName>
        <fullName evidence="2">GNAT family N-acetyltransferase</fullName>
    </submittedName>
</protein>
<sequence>MEIIHLRERADLEGKMAEWFHSKWKIPAEAYLESMEECRKKKDAVPQWYAVMEGSTIVGGAGVIENDFHDRKDLRPNVCALYVEEEFRNQGIAGKLLAHVCSDMEHFGIPVLYLITDHTSFYERYGWEFYCMVHEDGAETPVRMYRHRQAFDSSSR</sequence>
<dbReference type="Proteomes" id="UP000824250">
    <property type="component" value="Unassembled WGS sequence"/>
</dbReference>
<dbReference type="InterPro" id="IPR000182">
    <property type="entry name" value="GNAT_dom"/>
</dbReference>
<name>A0A9D1D5V5_9FIRM</name>
<dbReference type="AlphaFoldDB" id="A0A9D1D5V5"/>
<evidence type="ECO:0000313" key="2">
    <source>
        <dbReference type="EMBL" id="HIR06122.1"/>
    </source>
</evidence>
<reference evidence="2" key="2">
    <citation type="journal article" date="2021" name="PeerJ">
        <title>Extensive microbial diversity within the chicken gut microbiome revealed by metagenomics and culture.</title>
        <authorList>
            <person name="Gilroy R."/>
            <person name="Ravi A."/>
            <person name="Getino M."/>
            <person name="Pursley I."/>
            <person name="Horton D.L."/>
            <person name="Alikhan N.F."/>
            <person name="Baker D."/>
            <person name="Gharbi K."/>
            <person name="Hall N."/>
            <person name="Watson M."/>
            <person name="Adriaenssens E.M."/>
            <person name="Foster-Nyarko E."/>
            <person name="Jarju S."/>
            <person name="Secka A."/>
            <person name="Antonio M."/>
            <person name="Oren A."/>
            <person name="Chaudhuri R.R."/>
            <person name="La Ragione R."/>
            <person name="Hildebrand F."/>
            <person name="Pallen M.J."/>
        </authorList>
    </citation>
    <scope>NUCLEOTIDE SEQUENCE</scope>
    <source>
        <strain evidence="2">CHK180-2868</strain>
    </source>
</reference>
<dbReference type="CDD" id="cd04301">
    <property type="entry name" value="NAT_SF"/>
    <property type="match status" value="1"/>
</dbReference>
<dbReference type="EMBL" id="DVGC01000053">
    <property type="protein sequence ID" value="HIR06122.1"/>
    <property type="molecule type" value="Genomic_DNA"/>
</dbReference>
<dbReference type="PROSITE" id="PS51186">
    <property type="entry name" value="GNAT"/>
    <property type="match status" value="1"/>
</dbReference>
<dbReference type="GO" id="GO:0016747">
    <property type="term" value="F:acyltransferase activity, transferring groups other than amino-acyl groups"/>
    <property type="evidence" value="ECO:0007669"/>
    <property type="project" value="InterPro"/>
</dbReference>
<reference evidence="2" key="1">
    <citation type="submission" date="2020-10" db="EMBL/GenBank/DDBJ databases">
        <authorList>
            <person name="Gilroy R."/>
        </authorList>
    </citation>
    <scope>NUCLEOTIDE SEQUENCE</scope>
    <source>
        <strain evidence="2">CHK180-2868</strain>
    </source>
</reference>
<dbReference type="Gene3D" id="3.40.630.30">
    <property type="match status" value="1"/>
</dbReference>
<proteinExistence type="predicted"/>
<evidence type="ECO:0000259" key="1">
    <source>
        <dbReference type="PROSITE" id="PS51186"/>
    </source>
</evidence>
<feature type="domain" description="N-acetyltransferase" evidence="1">
    <location>
        <begin position="1"/>
        <end position="149"/>
    </location>
</feature>
<comment type="caution">
    <text evidence="2">The sequence shown here is derived from an EMBL/GenBank/DDBJ whole genome shotgun (WGS) entry which is preliminary data.</text>
</comment>
<accession>A0A9D1D5V5</accession>
<dbReference type="InterPro" id="IPR016181">
    <property type="entry name" value="Acyl_CoA_acyltransferase"/>
</dbReference>
<organism evidence="2 3">
    <name type="scientific">Candidatus Copromonas faecavium</name>
    <name type="common">nom. illeg.</name>
    <dbReference type="NCBI Taxonomy" id="2840740"/>
    <lineage>
        <taxon>Bacteria</taxon>
        <taxon>Bacillati</taxon>
        <taxon>Bacillota</taxon>
        <taxon>Clostridia</taxon>
        <taxon>Lachnospirales</taxon>
        <taxon>Lachnospiraceae</taxon>
        <taxon>Candidatus Copromonas (nom. illeg.)</taxon>
    </lineage>
</organism>